<evidence type="ECO:0000313" key="2">
    <source>
        <dbReference type="EMBL" id="GBM02850.1"/>
    </source>
</evidence>
<sequence>MNSALFSPQNQRARSERRSRQQTNPQLSLVTPLILECGLISFGAVKTPDHHVMWRSDWCDICTCTPKSVQLLYWNKHANRTYREYPIFNFGDVLLLELTSHTPSERKIGRREKTLNWGWDRRWGMEGSEMAPSHD</sequence>
<dbReference type="EMBL" id="BGPR01000184">
    <property type="protein sequence ID" value="GBM02850.1"/>
    <property type="molecule type" value="Genomic_DNA"/>
</dbReference>
<dbReference type="Proteomes" id="UP000499080">
    <property type="component" value="Unassembled WGS sequence"/>
</dbReference>
<keyword evidence="3" id="KW-1185">Reference proteome</keyword>
<comment type="caution">
    <text evidence="2">The sequence shown here is derived from an EMBL/GenBank/DDBJ whole genome shotgun (WGS) entry which is preliminary data.</text>
</comment>
<organism evidence="2 3">
    <name type="scientific">Araneus ventricosus</name>
    <name type="common">Orbweaver spider</name>
    <name type="synonym">Epeira ventricosa</name>
    <dbReference type="NCBI Taxonomy" id="182803"/>
    <lineage>
        <taxon>Eukaryota</taxon>
        <taxon>Metazoa</taxon>
        <taxon>Ecdysozoa</taxon>
        <taxon>Arthropoda</taxon>
        <taxon>Chelicerata</taxon>
        <taxon>Arachnida</taxon>
        <taxon>Araneae</taxon>
        <taxon>Araneomorphae</taxon>
        <taxon>Entelegynae</taxon>
        <taxon>Araneoidea</taxon>
        <taxon>Araneidae</taxon>
        <taxon>Araneus</taxon>
    </lineage>
</organism>
<protein>
    <submittedName>
        <fullName evidence="2">Uncharacterized protein</fullName>
    </submittedName>
</protein>
<dbReference type="AlphaFoldDB" id="A0A4Y2CEY1"/>
<evidence type="ECO:0000313" key="3">
    <source>
        <dbReference type="Proteomes" id="UP000499080"/>
    </source>
</evidence>
<feature type="region of interest" description="Disordered" evidence="1">
    <location>
        <begin position="1"/>
        <end position="24"/>
    </location>
</feature>
<gene>
    <name evidence="2" type="ORF">AVEN_52028_1</name>
</gene>
<evidence type="ECO:0000256" key="1">
    <source>
        <dbReference type="SAM" id="MobiDB-lite"/>
    </source>
</evidence>
<proteinExistence type="predicted"/>
<name>A0A4Y2CEY1_ARAVE</name>
<accession>A0A4Y2CEY1</accession>
<reference evidence="2 3" key="1">
    <citation type="journal article" date="2019" name="Sci. Rep.">
        <title>Orb-weaving spider Araneus ventricosus genome elucidates the spidroin gene catalogue.</title>
        <authorList>
            <person name="Kono N."/>
            <person name="Nakamura H."/>
            <person name="Ohtoshi R."/>
            <person name="Moran D.A.P."/>
            <person name="Shinohara A."/>
            <person name="Yoshida Y."/>
            <person name="Fujiwara M."/>
            <person name="Mori M."/>
            <person name="Tomita M."/>
            <person name="Arakawa K."/>
        </authorList>
    </citation>
    <scope>NUCLEOTIDE SEQUENCE [LARGE SCALE GENOMIC DNA]</scope>
</reference>